<gene>
    <name evidence="1" type="primary">dndB</name>
    <name evidence="1" type="ORF">F0U60_06505</name>
</gene>
<organism evidence="1 2">
    <name type="scientific">Archangium minus</name>
    <dbReference type="NCBI Taxonomy" id="83450"/>
    <lineage>
        <taxon>Bacteria</taxon>
        <taxon>Pseudomonadati</taxon>
        <taxon>Myxococcota</taxon>
        <taxon>Myxococcia</taxon>
        <taxon>Myxococcales</taxon>
        <taxon>Cystobacterineae</taxon>
        <taxon>Archangiaceae</taxon>
        <taxon>Archangium</taxon>
    </lineage>
</organism>
<dbReference type="InterPro" id="IPR017601">
    <property type="entry name" value="DGQHR-contain_dom"/>
</dbReference>
<evidence type="ECO:0000313" key="2">
    <source>
        <dbReference type="Proteomes" id="UP001611383"/>
    </source>
</evidence>
<dbReference type="Proteomes" id="UP001611383">
    <property type="component" value="Chromosome"/>
</dbReference>
<dbReference type="Pfam" id="PF14072">
    <property type="entry name" value="DndB"/>
    <property type="match status" value="1"/>
</dbReference>
<dbReference type="InterPro" id="IPR017642">
    <property type="entry name" value="DNA_S_mod_DndB"/>
</dbReference>
<dbReference type="EMBL" id="CP043494">
    <property type="protein sequence ID" value="WNG52261.1"/>
    <property type="molecule type" value="Genomic_DNA"/>
</dbReference>
<reference evidence="1 2" key="1">
    <citation type="submission" date="2019-08" db="EMBL/GenBank/DDBJ databases">
        <title>Archangium and Cystobacter genomes.</title>
        <authorList>
            <person name="Chen I.-C.K."/>
            <person name="Wielgoss S."/>
        </authorList>
    </citation>
    <scope>NUCLEOTIDE SEQUENCE [LARGE SCALE GENOMIC DNA]</scope>
    <source>
        <strain evidence="1 2">Cbm 6</strain>
    </source>
</reference>
<dbReference type="CDD" id="cd16412">
    <property type="entry name" value="dndB"/>
    <property type="match status" value="1"/>
</dbReference>
<evidence type="ECO:0000313" key="1">
    <source>
        <dbReference type="EMBL" id="WNG52261.1"/>
    </source>
</evidence>
<dbReference type="NCBIfam" id="TIGR03233">
    <property type="entry name" value="DNA_S_dndB"/>
    <property type="match status" value="1"/>
</dbReference>
<accession>A0ABY9XA70</accession>
<keyword evidence="2" id="KW-1185">Reference proteome</keyword>
<protein>
    <submittedName>
        <fullName evidence="1">DNA sulfur modification protein DndB</fullName>
    </submittedName>
</protein>
<name>A0ABY9XA70_9BACT</name>
<dbReference type="RefSeq" id="WP_395826006.1">
    <property type="nucleotide sequence ID" value="NZ_CP043494.1"/>
</dbReference>
<dbReference type="NCBIfam" id="TIGR03187">
    <property type="entry name" value="DGQHR"/>
    <property type="match status" value="1"/>
</dbReference>
<sequence>MRRAAGLSDTSSPGRRSNPPAAFGYVFPAIRGLQAHREYYVSMCPLRLIPRIFLFNEDELIPELRAQRVLNKGRIPEMARYILDNRDSYTFSALTASIDGDVRFEPLGDTGDAQKLGSLQVSMHARFIINDGQHRRAAIEAAIRENPDLADETIAVVFFLDTGLERCQQMFADLNRHAIRPSTSLGVLYDHREDGAKVVKHSVLKLPLYRDLTEMERSTLSARSRKLFTLSALYTATRALLGRMEDRSDEERRELAISFWDEAAKLFPEWQQVLDQKLSAAEVRRDLLHTHGVVLQALGRVGNALLREQPQAWKKSLKKLSRLDWSRSNAQLWEGRALVGGRVSKASTHVTLTTNRIKAHLGLSLTPEEQRIEDAFLRGEHAAR</sequence>
<proteinExistence type="predicted"/>